<evidence type="ECO:0000313" key="8">
    <source>
        <dbReference type="Proteomes" id="UP000244064"/>
    </source>
</evidence>
<evidence type="ECO:0000313" key="7">
    <source>
        <dbReference type="EMBL" id="PTU75536.1"/>
    </source>
</evidence>
<dbReference type="Proteomes" id="UP000244064">
    <property type="component" value="Unassembled WGS sequence"/>
</dbReference>
<evidence type="ECO:0000256" key="6">
    <source>
        <dbReference type="SAM" id="Phobius"/>
    </source>
</evidence>
<dbReference type="RefSeq" id="WP_108105930.1">
    <property type="nucleotide sequence ID" value="NZ_QASN01000007.1"/>
</dbReference>
<feature type="transmembrane region" description="Helical" evidence="6">
    <location>
        <begin position="189"/>
        <end position="207"/>
    </location>
</feature>
<accession>A0A2T5PCS5</accession>
<feature type="transmembrane region" description="Helical" evidence="6">
    <location>
        <begin position="219"/>
        <end position="238"/>
    </location>
</feature>
<reference evidence="7 8" key="1">
    <citation type="submission" date="2018-04" db="EMBL/GenBank/DDBJ databases">
        <title>Pseudomonas sp. nov., isolated from mangrove soil.</title>
        <authorList>
            <person name="Chen C."/>
        </authorList>
    </citation>
    <scope>NUCLEOTIDE SEQUENCE [LARGE SCALE GENOMIC DNA]</scope>
    <source>
        <strain evidence="7 8">TC-11</strain>
    </source>
</reference>
<dbReference type="GO" id="GO:0140359">
    <property type="term" value="F:ABC-type transporter activity"/>
    <property type="evidence" value="ECO:0007669"/>
    <property type="project" value="InterPro"/>
</dbReference>
<proteinExistence type="predicted"/>
<dbReference type="PANTHER" id="PTHR30294:SF29">
    <property type="entry name" value="MULTIDRUG ABC TRANSPORTER PERMEASE YBHS-RELATED"/>
    <property type="match status" value="1"/>
</dbReference>
<comment type="subcellular location">
    <subcellularLocation>
        <location evidence="1">Cell membrane</location>
        <topology evidence="1">Multi-pass membrane protein</topology>
    </subcellularLocation>
</comment>
<feature type="transmembrane region" description="Helical" evidence="6">
    <location>
        <begin position="131"/>
        <end position="149"/>
    </location>
</feature>
<keyword evidence="8" id="KW-1185">Reference proteome</keyword>
<feature type="transmembrane region" description="Helical" evidence="6">
    <location>
        <begin position="161"/>
        <end position="183"/>
    </location>
</feature>
<dbReference type="PANTHER" id="PTHR30294">
    <property type="entry name" value="MEMBRANE COMPONENT OF ABC TRANSPORTER YHHJ-RELATED"/>
    <property type="match status" value="1"/>
</dbReference>
<organism evidence="7 8">
    <name type="scientific">Pseudomonas mangrovi</name>
    <dbReference type="NCBI Taxonomy" id="2161748"/>
    <lineage>
        <taxon>Bacteria</taxon>
        <taxon>Pseudomonadati</taxon>
        <taxon>Pseudomonadota</taxon>
        <taxon>Gammaproteobacteria</taxon>
        <taxon>Pseudomonadales</taxon>
        <taxon>Pseudomonadaceae</taxon>
        <taxon>Pseudomonas</taxon>
    </lineage>
</organism>
<name>A0A2T5PCS5_9PSED</name>
<dbReference type="GO" id="GO:0005886">
    <property type="term" value="C:plasma membrane"/>
    <property type="evidence" value="ECO:0007669"/>
    <property type="project" value="UniProtKB-SubCell"/>
</dbReference>
<keyword evidence="4 6" id="KW-1133">Transmembrane helix</keyword>
<dbReference type="OrthoDB" id="9794512at2"/>
<dbReference type="InterPro" id="IPR051449">
    <property type="entry name" value="ABC-2_transporter_component"/>
</dbReference>
<keyword evidence="5 6" id="KW-0472">Membrane</keyword>
<keyword evidence="2" id="KW-1003">Cell membrane</keyword>
<feature type="transmembrane region" description="Helical" evidence="6">
    <location>
        <begin position="58"/>
        <end position="74"/>
    </location>
</feature>
<feature type="transmembrane region" description="Helical" evidence="6">
    <location>
        <begin position="12"/>
        <end position="38"/>
    </location>
</feature>
<evidence type="ECO:0000256" key="2">
    <source>
        <dbReference type="ARBA" id="ARBA00022475"/>
    </source>
</evidence>
<protein>
    <submittedName>
        <fullName evidence="7">ABC transporter permease</fullName>
    </submittedName>
</protein>
<sequence length="244" mass="26788">MKQLPVVFKRELGSYFATPLAYVFMVIFLVLAGVFTFYLGSFYERGQADLTAFFSFHPWLYLFLVPAIAMRLWAEERKSGSIELLMTLPITRAEAVLGKFVAAWVFAGLTLLLTFPMVITVNYLGEPDNGAIVTGYIGSWLLAGGYLAIGSCMSALAKNQVIAFILAVTMCFVFIVSGFPMLLDSLSGWAPQALVDAIASLSFLTRFEAISKGVIDLRDLLYFVTLIAAWLAATAIVIDLKKAD</sequence>
<dbReference type="Pfam" id="PF12679">
    <property type="entry name" value="ABC2_membrane_2"/>
    <property type="match status" value="1"/>
</dbReference>
<evidence type="ECO:0000256" key="1">
    <source>
        <dbReference type="ARBA" id="ARBA00004651"/>
    </source>
</evidence>
<gene>
    <name evidence="7" type="ORF">DBO85_05190</name>
</gene>
<dbReference type="AlphaFoldDB" id="A0A2T5PCS5"/>
<evidence type="ECO:0000256" key="3">
    <source>
        <dbReference type="ARBA" id="ARBA00022692"/>
    </source>
</evidence>
<feature type="transmembrane region" description="Helical" evidence="6">
    <location>
        <begin position="95"/>
        <end position="119"/>
    </location>
</feature>
<comment type="caution">
    <text evidence="7">The sequence shown here is derived from an EMBL/GenBank/DDBJ whole genome shotgun (WGS) entry which is preliminary data.</text>
</comment>
<dbReference type="EMBL" id="QASN01000007">
    <property type="protein sequence ID" value="PTU75536.1"/>
    <property type="molecule type" value="Genomic_DNA"/>
</dbReference>
<keyword evidence="3 6" id="KW-0812">Transmembrane</keyword>
<evidence type="ECO:0000256" key="5">
    <source>
        <dbReference type="ARBA" id="ARBA00023136"/>
    </source>
</evidence>
<evidence type="ECO:0000256" key="4">
    <source>
        <dbReference type="ARBA" id="ARBA00022989"/>
    </source>
</evidence>